<sequence>MYNHDDAASPFILSTLQLHPLLKKAGSMLVAEIEEKKLEKERVVDESVPPLKLSGLSAQELQELCNELHRKIDVADEARYDMGVKVDKNENEIQSLKQKIIELKGIKKPRLKRVKKTTDDMLGACTETSKLMKADFKANLRTVKKDEDKKEEVTDWRKNVEALSGMEGRKKLFNAGQ</sequence>
<dbReference type="GO" id="GO:0003009">
    <property type="term" value="P:skeletal muscle contraction"/>
    <property type="evidence" value="ECO:0007669"/>
    <property type="project" value="TreeGrafter"/>
</dbReference>
<dbReference type="Ensembl" id="ENSNFUT00015050392.1">
    <property type="protein sequence ID" value="ENSNFUP00015048293.1"/>
    <property type="gene ID" value="ENSNFUG00015022701.1"/>
</dbReference>
<reference evidence="6" key="1">
    <citation type="submission" date="2014-08" db="EMBL/GenBank/DDBJ databases">
        <authorList>
            <person name="Senf B."/>
            <person name="Petzold A."/>
            <person name="Downie B.R."/>
            <person name="Koch P."/>
            <person name="Platzer M."/>
        </authorList>
    </citation>
    <scope>NUCLEOTIDE SEQUENCE [LARGE SCALE GENOMIC DNA]</scope>
    <source>
        <strain evidence="6">GRZ</strain>
    </source>
</reference>
<dbReference type="SUPFAM" id="SSF90250">
    <property type="entry name" value="Troponin coil-coiled subunits"/>
    <property type="match status" value="1"/>
</dbReference>
<protein>
    <submittedName>
        <fullName evidence="6">Troponin I4b, tandem duplicate 1</fullName>
    </submittedName>
</protein>
<feature type="coiled-coil region" evidence="5">
    <location>
        <begin position="58"/>
        <end position="106"/>
    </location>
</feature>
<dbReference type="GO" id="GO:0060048">
    <property type="term" value="P:cardiac muscle contraction"/>
    <property type="evidence" value="ECO:0007669"/>
    <property type="project" value="TreeGrafter"/>
</dbReference>
<reference evidence="6" key="2">
    <citation type="submission" date="2025-08" db="UniProtKB">
        <authorList>
            <consortium name="Ensembl"/>
        </authorList>
    </citation>
    <scope>IDENTIFICATION</scope>
</reference>
<name>A0A8C6PRY2_NOTFU</name>
<dbReference type="Gene3D" id="1.20.5.350">
    <property type="match status" value="1"/>
</dbReference>
<keyword evidence="4" id="KW-0009">Actin-binding</keyword>
<dbReference type="GO" id="GO:0003779">
    <property type="term" value="F:actin binding"/>
    <property type="evidence" value="ECO:0007669"/>
    <property type="project" value="UniProtKB-KW"/>
</dbReference>
<evidence type="ECO:0000256" key="3">
    <source>
        <dbReference type="ARBA" id="ARBA00023179"/>
    </source>
</evidence>
<reference evidence="6" key="3">
    <citation type="submission" date="2025-09" db="UniProtKB">
        <authorList>
            <consortium name="Ensembl"/>
        </authorList>
    </citation>
    <scope>IDENTIFICATION</scope>
</reference>
<evidence type="ECO:0000313" key="7">
    <source>
        <dbReference type="Proteomes" id="UP000694548"/>
    </source>
</evidence>
<evidence type="ECO:0000313" key="6">
    <source>
        <dbReference type="Ensembl" id="ENSNFUP00015048293.1"/>
    </source>
</evidence>
<dbReference type="InterPro" id="IPR050875">
    <property type="entry name" value="Troponin_I"/>
</dbReference>
<accession>A0A8C6PRY2</accession>
<dbReference type="PANTHER" id="PTHR13738:SF33">
    <property type="entry name" value="TROPONIN I, SLOW SKELETAL MUSCLE"/>
    <property type="match status" value="1"/>
</dbReference>
<dbReference type="InterPro" id="IPR001978">
    <property type="entry name" value="Troponin"/>
</dbReference>
<keyword evidence="7" id="KW-1185">Reference proteome</keyword>
<dbReference type="Gene3D" id="6.10.250.180">
    <property type="match status" value="1"/>
</dbReference>
<evidence type="ECO:0000256" key="1">
    <source>
        <dbReference type="ARBA" id="ARBA00001988"/>
    </source>
</evidence>
<evidence type="ECO:0000256" key="5">
    <source>
        <dbReference type="SAM" id="Coils"/>
    </source>
</evidence>
<dbReference type="InterPro" id="IPR038077">
    <property type="entry name" value="Troponin_sf"/>
</dbReference>
<proteinExistence type="inferred from homology"/>
<comment type="function">
    <text evidence="1">Troponin I is the inhibitory subunit of troponin, the thin filament regulatory complex which confers calcium-sensitivity to striated muscle actomyosin ATPase activity.</text>
</comment>
<comment type="similarity">
    <text evidence="2">Belongs to the troponin I family.</text>
</comment>
<dbReference type="GO" id="GO:0005861">
    <property type="term" value="C:troponin complex"/>
    <property type="evidence" value="ECO:0007669"/>
    <property type="project" value="InterPro"/>
</dbReference>
<gene>
    <name evidence="6" type="primary">LOC107388480</name>
</gene>
<evidence type="ECO:0000256" key="2">
    <source>
        <dbReference type="ARBA" id="ARBA00009930"/>
    </source>
</evidence>
<evidence type="ECO:0000256" key="4">
    <source>
        <dbReference type="ARBA" id="ARBA00023203"/>
    </source>
</evidence>
<dbReference type="AlphaFoldDB" id="A0A8C6PRY2"/>
<dbReference type="PANTHER" id="PTHR13738">
    <property type="entry name" value="TROPONIN I"/>
    <property type="match status" value="1"/>
</dbReference>
<keyword evidence="3" id="KW-0514">Muscle protein</keyword>
<keyword evidence="5" id="KW-0175">Coiled coil</keyword>
<dbReference type="Proteomes" id="UP000694548">
    <property type="component" value="Chromosome sgr13"/>
</dbReference>
<dbReference type="GeneTree" id="ENSGT01030000234588"/>
<organism evidence="6 7">
    <name type="scientific">Nothobranchius furzeri</name>
    <name type="common">Turquoise killifish</name>
    <dbReference type="NCBI Taxonomy" id="105023"/>
    <lineage>
        <taxon>Eukaryota</taxon>
        <taxon>Metazoa</taxon>
        <taxon>Chordata</taxon>
        <taxon>Craniata</taxon>
        <taxon>Vertebrata</taxon>
        <taxon>Euteleostomi</taxon>
        <taxon>Actinopterygii</taxon>
        <taxon>Neopterygii</taxon>
        <taxon>Teleostei</taxon>
        <taxon>Neoteleostei</taxon>
        <taxon>Acanthomorphata</taxon>
        <taxon>Ovalentaria</taxon>
        <taxon>Atherinomorphae</taxon>
        <taxon>Cyprinodontiformes</taxon>
        <taxon>Nothobranchiidae</taxon>
        <taxon>Nothobranchius</taxon>
    </lineage>
</organism>
<dbReference type="Pfam" id="PF00992">
    <property type="entry name" value="Troponin"/>
    <property type="match status" value="1"/>
</dbReference>